<dbReference type="Pfam" id="PF04183">
    <property type="entry name" value="IucA_IucC"/>
    <property type="match status" value="1"/>
</dbReference>
<evidence type="ECO:0000313" key="6">
    <source>
        <dbReference type="Proteomes" id="UP000198727"/>
    </source>
</evidence>
<evidence type="ECO:0000313" key="5">
    <source>
        <dbReference type="EMBL" id="SFP50996.1"/>
    </source>
</evidence>
<sequence>MEARWVQAALASPEYVAVRRRVFRQLLESLCYEGALRTRPAGADRCAVDGVDERGRPVCYEFTARRRFGFGRVAVGPDPVLRDGVEAESVTAFLTEARDALVADQEHLARFTAELAETLVKDALAQYARTERGDVLAGADHDTLESTVTDGHRYHPTYKSRVGFDLADNLAFGPEFARPVRPLWLAAHRSVTEVTVAGELREAEFLRGQVGPRWDPDPAEYTMLPVHPWQWRERVGRVFAERLRRGELVVLGEDPDEFRAQQSVRTLACASAPHRPYLKLALSIVNTSTSRVLAPHTVRNAAPVTEWLRGITRGDPDLDEVILLGEVMGSSVAAPAGSGAEGYGALACVWRESLHAQLAPGEAAAPFTALTARERDGTPFVEGWLRAYGVREWVARLVEVAVVPLVHVLCAHGVALEAHAQNMALVHREGWPARVALKDFHDGVRFSRAHLAEPGRCPELAGTPAHHGNRNSFLETGDVDLVTDFLLDAFCFVNLGELAILLAEAYGFAEREFWAVVRAALRDYRERRPELAERFALFDVTKLTVAVEKLTTRRLLPDTELRLHAVPNPLGQG</sequence>
<evidence type="ECO:0000259" key="3">
    <source>
        <dbReference type="Pfam" id="PF04183"/>
    </source>
</evidence>
<feature type="domain" description="Aerobactin siderophore biosynthesis IucA/IucC N-terminal" evidence="3">
    <location>
        <begin position="141"/>
        <end position="372"/>
    </location>
</feature>
<dbReference type="InterPro" id="IPR007310">
    <property type="entry name" value="Aerobactin_biosyn_IucA/IucC_N"/>
</dbReference>
<dbReference type="PANTHER" id="PTHR34384">
    <property type="entry name" value="L-2,3-DIAMINOPROPANOATE--CITRATE LIGASE"/>
    <property type="match status" value="1"/>
</dbReference>
<dbReference type="Gene3D" id="1.10.510.40">
    <property type="match status" value="1"/>
</dbReference>
<dbReference type="InterPro" id="IPR037455">
    <property type="entry name" value="LucA/IucC-like"/>
</dbReference>
<dbReference type="GO" id="GO:0019290">
    <property type="term" value="P:siderophore biosynthetic process"/>
    <property type="evidence" value="ECO:0007669"/>
    <property type="project" value="InterPro"/>
</dbReference>
<comment type="pathway">
    <text evidence="1">Siderophore biosynthesis.</text>
</comment>
<dbReference type="Proteomes" id="UP000198727">
    <property type="component" value="Unassembled WGS sequence"/>
</dbReference>
<dbReference type="AlphaFoldDB" id="A0A1I5QYX1"/>
<evidence type="ECO:0000259" key="4">
    <source>
        <dbReference type="Pfam" id="PF06276"/>
    </source>
</evidence>
<feature type="domain" description="Aerobactin siderophore biosynthesis IucA/IucC-like C-terminal" evidence="4">
    <location>
        <begin position="392"/>
        <end position="561"/>
    </location>
</feature>
<protein>
    <submittedName>
        <fullName evidence="5">Siderophore synthetase component</fullName>
    </submittedName>
</protein>
<dbReference type="STRING" id="587909.SAMN05421810_102799"/>
<evidence type="ECO:0000256" key="2">
    <source>
        <dbReference type="ARBA" id="ARBA00007832"/>
    </source>
</evidence>
<dbReference type="RefSeq" id="WP_092529488.1">
    <property type="nucleotide sequence ID" value="NZ_FOWW01000002.1"/>
</dbReference>
<dbReference type="Pfam" id="PF06276">
    <property type="entry name" value="FhuF"/>
    <property type="match status" value="1"/>
</dbReference>
<organism evidence="5 6">
    <name type="scientific">Amycolatopsis arida</name>
    <dbReference type="NCBI Taxonomy" id="587909"/>
    <lineage>
        <taxon>Bacteria</taxon>
        <taxon>Bacillati</taxon>
        <taxon>Actinomycetota</taxon>
        <taxon>Actinomycetes</taxon>
        <taxon>Pseudonocardiales</taxon>
        <taxon>Pseudonocardiaceae</taxon>
        <taxon>Amycolatopsis</taxon>
    </lineage>
</organism>
<comment type="similarity">
    <text evidence="2">Belongs to the IucA/IucC family.</text>
</comment>
<dbReference type="PANTHER" id="PTHR34384:SF6">
    <property type="entry name" value="STAPHYLOFERRIN B SYNTHASE"/>
    <property type="match status" value="1"/>
</dbReference>
<dbReference type="GO" id="GO:0016881">
    <property type="term" value="F:acid-amino acid ligase activity"/>
    <property type="evidence" value="ECO:0007669"/>
    <property type="project" value="UniProtKB-ARBA"/>
</dbReference>
<keyword evidence="6" id="KW-1185">Reference proteome</keyword>
<dbReference type="EMBL" id="FOWW01000002">
    <property type="protein sequence ID" value="SFP50996.1"/>
    <property type="molecule type" value="Genomic_DNA"/>
</dbReference>
<gene>
    <name evidence="5" type="ORF">SAMN05421810_102799</name>
</gene>
<evidence type="ECO:0000256" key="1">
    <source>
        <dbReference type="ARBA" id="ARBA00004924"/>
    </source>
</evidence>
<accession>A0A1I5QYX1</accession>
<dbReference type="InterPro" id="IPR022770">
    <property type="entry name" value="IucA/IucC-like_C"/>
</dbReference>
<proteinExistence type="inferred from homology"/>
<dbReference type="OrthoDB" id="495728at2"/>
<dbReference type="Gene3D" id="3.30.310.280">
    <property type="match status" value="1"/>
</dbReference>
<name>A0A1I5QYX1_9PSEU</name>
<reference evidence="6" key="1">
    <citation type="submission" date="2016-10" db="EMBL/GenBank/DDBJ databases">
        <authorList>
            <person name="Varghese N."/>
            <person name="Submissions S."/>
        </authorList>
    </citation>
    <scope>NUCLEOTIDE SEQUENCE [LARGE SCALE GENOMIC DNA]</scope>
    <source>
        <strain evidence="6">CGMCC 4.5579</strain>
    </source>
</reference>
<dbReference type="Gene3D" id="6.10.250.3370">
    <property type="match status" value="1"/>
</dbReference>